<name>A0ABD0Y615_9HEMI</name>
<dbReference type="AlphaFoldDB" id="A0ABD0Y615"/>
<accession>A0ABD0Y615</accession>
<evidence type="ECO:0000313" key="3">
    <source>
        <dbReference type="Proteomes" id="UP001558652"/>
    </source>
</evidence>
<keyword evidence="3" id="KW-1185">Reference proteome</keyword>
<organism evidence="2 3">
    <name type="scientific">Ranatra chinensis</name>
    <dbReference type="NCBI Taxonomy" id="642074"/>
    <lineage>
        <taxon>Eukaryota</taxon>
        <taxon>Metazoa</taxon>
        <taxon>Ecdysozoa</taxon>
        <taxon>Arthropoda</taxon>
        <taxon>Hexapoda</taxon>
        <taxon>Insecta</taxon>
        <taxon>Pterygota</taxon>
        <taxon>Neoptera</taxon>
        <taxon>Paraneoptera</taxon>
        <taxon>Hemiptera</taxon>
        <taxon>Heteroptera</taxon>
        <taxon>Panheteroptera</taxon>
        <taxon>Nepomorpha</taxon>
        <taxon>Nepidae</taxon>
        <taxon>Ranatrinae</taxon>
        <taxon>Ranatra</taxon>
    </lineage>
</organism>
<reference evidence="2 3" key="1">
    <citation type="submission" date="2024-07" db="EMBL/GenBank/DDBJ databases">
        <title>Chromosome-level genome assembly of the water stick insect Ranatra chinensis (Heteroptera: Nepidae).</title>
        <authorList>
            <person name="Liu X."/>
        </authorList>
    </citation>
    <scope>NUCLEOTIDE SEQUENCE [LARGE SCALE GENOMIC DNA]</scope>
    <source>
        <strain evidence="2">Cailab_2021Rc</strain>
        <tissue evidence="2">Muscle</tissue>
    </source>
</reference>
<feature type="region of interest" description="Disordered" evidence="1">
    <location>
        <begin position="25"/>
        <end position="75"/>
    </location>
</feature>
<evidence type="ECO:0000256" key="1">
    <source>
        <dbReference type="SAM" id="MobiDB-lite"/>
    </source>
</evidence>
<dbReference type="EMBL" id="JBFDAA010000013">
    <property type="protein sequence ID" value="KAL1122835.1"/>
    <property type="molecule type" value="Genomic_DNA"/>
</dbReference>
<proteinExistence type="predicted"/>
<sequence>MASKRRNMFYQMYTFGSLSSWSHHGVSSISGRASKCASGDGRRPREAVGRNPFSRRAQNENGTSFRNRGAVGTPSVMMRARGIHRTLGSPIKVTFPARGDSSIP</sequence>
<comment type="caution">
    <text evidence="2">The sequence shown here is derived from an EMBL/GenBank/DDBJ whole genome shotgun (WGS) entry which is preliminary data.</text>
</comment>
<protein>
    <submittedName>
        <fullName evidence="2">Uncharacterized protein</fullName>
    </submittedName>
</protein>
<dbReference type="Proteomes" id="UP001558652">
    <property type="component" value="Unassembled WGS sequence"/>
</dbReference>
<evidence type="ECO:0000313" key="2">
    <source>
        <dbReference type="EMBL" id="KAL1122835.1"/>
    </source>
</evidence>
<gene>
    <name evidence="2" type="ORF">AAG570_003161</name>
</gene>